<dbReference type="EnsemblMetazoa" id="GPAI030316-RA">
    <property type="protein sequence ID" value="GPAI030316-PA"/>
    <property type="gene ID" value="GPAI030316"/>
</dbReference>
<protein>
    <submittedName>
        <fullName evidence="1">Uncharacterized protein</fullName>
    </submittedName>
</protein>
<keyword evidence="2" id="KW-1185">Reference proteome</keyword>
<dbReference type="VEuPathDB" id="VectorBase:GPAI030316"/>
<sequence length="69" mass="6789">MNVIFAAMASAQLDILGPLVDGATSLTGSNDKRPALSGTVTKTVKDVIKGVPVVGGVLGGVTGVLPDVV</sequence>
<evidence type="ECO:0000313" key="2">
    <source>
        <dbReference type="Proteomes" id="UP000092445"/>
    </source>
</evidence>
<organism evidence="1 2">
    <name type="scientific">Glossina pallidipes</name>
    <name type="common">Tsetse fly</name>
    <dbReference type="NCBI Taxonomy" id="7398"/>
    <lineage>
        <taxon>Eukaryota</taxon>
        <taxon>Metazoa</taxon>
        <taxon>Ecdysozoa</taxon>
        <taxon>Arthropoda</taxon>
        <taxon>Hexapoda</taxon>
        <taxon>Insecta</taxon>
        <taxon>Pterygota</taxon>
        <taxon>Neoptera</taxon>
        <taxon>Endopterygota</taxon>
        <taxon>Diptera</taxon>
        <taxon>Brachycera</taxon>
        <taxon>Muscomorpha</taxon>
        <taxon>Hippoboscoidea</taxon>
        <taxon>Glossinidae</taxon>
        <taxon>Glossina</taxon>
    </lineage>
</organism>
<reference evidence="2" key="1">
    <citation type="submission" date="2014-03" db="EMBL/GenBank/DDBJ databases">
        <authorList>
            <person name="Aksoy S."/>
            <person name="Warren W."/>
            <person name="Wilson R.K."/>
        </authorList>
    </citation>
    <scope>NUCLEOTIDE SEQUENCE [LARGE SCALE GENOMIC DNA]</scope>
    <source>
        <strain evidence="2">IAEA</strain>
    </source>
</reference>
<reference evidence="1" key="2">
    <citation type="submission" date="2020-05" db="UniProtKB">
        <authorList>
            <consortium name="EnsemblMetazoa"/>
        </authorList>
    </citation>
    <scope>IDENTIFICATION</scope>
    <source>
        <strain evidence="1">IAEA</strain>
    </source>
</reference>
<accession>A0A1B0A024</accession>
<name>A0A1B0A024_GLOPL</name>
<dbReference type="AlphaFoldDB" id="A0A1B0A024"/>
<proteinExistence type="predicted"/>
<dbReference type="Proteomes" id="UP000092445">
    <property type="component" value="Unassembled WGS sequence"/>
</dbReference>
<evidence type="ECO:0000313" key="1">
    <source>
        <dbReference type="EnsemblMetazoa" id="GPAI030316-PA"/>
    </source>
</evidence>